<accession>A0ABW5UR26</accession>
<name>A0ABW5UR26_9BURK</name>
<keyword evidence="5" id="KW-1185">Reference proteome</keyword>
<keyword evidence="2 4" id="KW-0548">Nucleotidyltransferase</keyword>
<evidence type="ECO:0000256" key="2">
    <source>
        <dbReference type="ARBA" id="ARBA00022695"/>
    </source>
</evidence>
<evidence type="ECO:0000259" key="3">
    <source>
        <dbReference type="Pfam" id="PF01467"/>
    </source>
</evidence>
<evidence type="ECO:0000313" key="4">
    <source>
        <dbReference type="EMBL" id="MFD2756077.1"/>
    </source>
</evidence>
<organism evidence="4 5">
    <name type="scientific">Comamonas terrae</name>
    <dbReference type="NCBI Taxonomy" id="673548"/>
    <lineage>
        <taxon>Bacteria</taxon>
        <taxon>Pseudomonadati</taxon>
        <taxon>Pseudomonadota</taxon>
        <taxon>Betaproteobacteria</taxon>
        <taxon>Burkholderiales</taxon>
        <taxon>Comamonadaceae</taxon>
        <taxon>Comamonas</taxon>
    </lineage>
</organism>
<dbReference type="Gene3D" id="3.40.50.620">
    <property type="entry name" value="HUPs"/>
    <property type="match status" value="1"/>
</dbReference>
<dbReference type="Pfam" id="PF01467">
    <property type="entry name" value="CTP_transf_like"/>
    <property type="match status" value="1"/>
</dbReference>
<gene>
    <name evidence="4" type="ORF">ACFSW6_18565</name>
</gene>
<dbReference type="PANTHER" id="PTHR43793:SF2">
    <property type="entry name" value="BIFUNCTIONAL PROTEIN HLDE"/>
    <property type="match status" value="1"/>
</dbReference>
<dbReference type="InterPro" id="IPR014729">
    <property type="entry name" value="Rossmann-like_a/b/a_fold"/>
</dbReference>
<keyword evidence="1" id="KW-0808">Transferase</keyword>
<dbReference type="NCBIfam" id="TIGR00125">
    <property type="entry name" value="cyt_tran_rel"/>
    <property type="match status" value="1"/>
</dbReference>
<dbReference type="InterPro" id="IPR004821">
    <property type="entry name" value="Cyt_trans-like"/>
</dbReference>
<evidence type="ECO:0000313" key="5">
    <source>
        <dbReference type="Proteomes" id="UP001597463"/>
    </source>
</evidence>
<proteinExistence type="predicted"/>
<dbReference type="EMBL" id="JBHUMV010000009">
    <property type="protein sequence ID" value="MFD2756077.1"/>
    <property type="molecule type" value="Genomic_DNA"/>
</dbReference>
<protein>
    <submittedName>
        <fullName evidence="4">Adenylyltransferase/cytidyltransferase family protein</fullName>
    </submittedName>
</protein>
<reference evidence="5" key="1">
    <citation type="journal article" date="2019" name="Int. J. Syst. Evol. Microbiol.">
        <title>The Global Catalogue of Microorganisms (GCM) 10K type strain sequencing project: providing services to taxonomists for standard genome sequencing and annotation.</title>
        <authorList>
            <consortium name="The Broad Institute Genomics Platform"/>
            <consortium name="The Broad Institute Genome Sequencing Center for Infectious Disease"/>
            <person name="Wu L."/>
            <person name="Ma J."/>
        </authorList>
    </citation>
    <scope>NUCLEOTIDE SEQUENCE [LARGE SCALE GENOMIC DNA]</scope>
    <source>
        <strain evidence="5">TISTR 1906</strain>
    </source>
</reference>
<sequence>MYTTKICHRNELVSRAASLARPVVFTNGVFDLLHRGHVECLEAARRLGASLIVGINSDRSVKTLGKGPGRPLNCADDRMAVIAALQCVSLAVVFEEPTPMALLADLKPNIYAKGGDYNICTLHEAELMQQWGGRTVILDYVKGRSTTHLIERAHQIHTMERAL</sequence>
<dbReference type="RefSeq" id="WP_066479017.1">
    <property type="nucleotide sequence ID" value="NZ_BCNT01000009.1"/>
</dbReference>
<dbReference type="SUPFAM" id="SSF52374">
    <property type="entry name" value="Nucleotidylyl transferase"/>
    <property type="match status" value="1"/>
</dbReference>
<comment type="caution">
    <text evidence="4">The sequence shown here is derived from an EMBL/GenBank/DDBJ whole genome shotgun (WGS) entry which is preliminary data.</text>
</comment>
<dbReference type="InterPro" id="IPR050385">
    <property type="entry name" value="Archaeal_FAD_synthase"/>
</dbReference>
<dbReference type="PANTHER" id="PTHR43793">
    <property type="entry name" value="FAD SYNTHASE"/>
    <property type="match status" value="1"/>
</dbReference>
<feature type="domain" description="Cytidyltransferase-like" evidence="3">
    <location>
        <begin position="25"/>
        <end position="117"/>
    </location>
</feature>
<dbReference type="Proteomes" id="UP001597463">
    <property type="component" value="Unassembled WGS sequence"/>
</dbReference>
<dbReference type="GO" id="GO:0016779">
    <property type="term" value="F:nucleotidyltransferase activity"/>
    <property type="evidence" value="ECO:0007669"/>
    <property type="project" value="UniProtKB-KW"/>
</dbReference>
<evidence type="ECO:0000256" key="1">
    <source>
        <dbReference type="ARBA" id="ARBA00022679"/>
    </source>
</evidence>